<protein>
    <recommendedName>
        <fullName evidence="2">DUF6535 domain-containing protein</fullName>
    </recommendedName>
</protein>
<feature type="domain" description="DUF6535" evidence="2">
    <location>
        <begin position="25"/>
        <end position="189"/>
    </location>
</feature>
<name>A0A371DAZ8_9APHY</name>
<evidence type="ECO:0000256" key="1">
    <source>
        <dbReference type="SAM" id="Phobius"/>
    </source>
</evidence>
<keyword evidence="1" id="KW-0812">Transmembrane</keyword>
<proteinExistence type="predicted"/>
<feature type="transmembrane region" description="Helical" evidence="1">
    <location>
        <begin position="50"/>
        <end position="72"/>
    </location>
</feature>
<keyword evidence="1" id="KW-1133">Transmembrane helix</keyword>
<reference evidence="3 4" key="1">
    <citation type="journal article" date="2018" name="Biotechnol. Biofuels">
        <title>Integrative visual omics of the white-rot fungus Polyporus brumalis exposes the biotechnological potential of its oxidative enzymes for delignifying raw plant biomass.</title>
        <authorList>
            <person name="Miyauchi S."/>
            <person name="Rancon A."/>
            <person name="Drula E."/>
            <person name="Hage H."/>
            <person name="Chaduli D."/>
            <person name="Favel A."/>
            <person name="Grisel S."/>
            <person name="Henrissat B."/>
            <person name="Herpoel-Gimbert I."/>
            <person name="Ruiz-Duenas F.J."/>
            <person name="Chevret D."/>
            <person name="Hainaut M."/>
            <person name="Lin J."/>
            <person name="Wang M."/>
            <person name="Pangilinan J."/>
            <person name="Lipzen A."/>
            <person name="Lesage-Meessen L."/>
            <person name="Navarro D."/>
            <person name="Riley R."/>
            <person name="Grigoriev I.V."/>
            <person name="Zhou S."/>
            <person name="Raouche S."/>
            <person name="Rosso M.N."/>
        </authorList>
    </citation>
    <scope>NUCLEOTIDE SEQUENCE [LARGE SCALE GENOMIC DNA]</scope>
    <source>
        <strain evidence="3 4">BRFM 1820</strain>
    </source>
</reference>
<dbReference type="Pfam" id="PF20153">
    <property type="entry name" value="DUF6535"/>
    <property type="match status" value="1"/>
</dbReference>
<evidence type="ECO:0000313" key="4">
    <source>
        <dbReference type="Proteomes" id="UP000256964"/>
    </source>
</evidence>
<dbReference type="AlphaFoldDB" id="A0A371DAZ8"/>
<keyword evidence="1" id="KW-0472">Membrane</keyword>
<dbReference type="InterPro" id="IPR045338">
    <property type="entry name" value="DUF6535"/>
</dbReference>
<dbReference type="Proteomes" id="UP000256964">
    <property type="component" value="Unassembled WGS sequence"/>
</dbReference>
<sequence>MERGSVDAENARATFFTEEQHRQAWENTADIVKKSSDEMIERWNKEIDTLLVYAGLFSAILTAFNVQSYPLLTPAPPDPVLMALQQISSQLTSFSVTSSFINATHPTILDLQAPAAPPPERWAVWLNALWFASLICSLSAASVGIMVKQWLNQYSSGLSGSSRQIARLRQHRLNALEKWCVGGIVAILPHRSLSARLFDPSFFYGHVSGSG</sequence>
<dbReference type="OrthoDB" id="3185525at2759"/>
<evidence type="ECO:0000313" key="3">
    <source>
        <dbReference type="EMBL" id="RDX49714.1"/>
    </source>
</evidence>
<evidence type="ECO:0000259" key="2">
    <source>
        <dbReference type="Pfam" id="PF20153"/>
    </source>
</evidence>
<dbReference type="EMBL" id="KZ857403">
    <property type="protein sequence ID" value="RDX49714.1"/>
    <property type="molecule type" value="Genomic_DNA"/>
</dbReference>
<gene>
    <name evidence="3" type="ORF">OH76DRAFT_1455771</name>
</gene>
<keyword evidence="4" id="KW-1185">Reference proteome</keyword>
<accession>A0A371DAZ8</accession>
<organism evidence="3 4">
    <name type="scientific">Lentinus brumalis</name>
    <dbReference type="NCBI Taxonomy" id="2498619"/>
    <lineage>
        <taxon>Eukaryota</taxon>
        <taxon>Fungi</taxon>
        <taxon>Dikarya</taxon>
        <taxon>Basidiomycota</taxon>
        <taxon>Agaricomycotina</taxon>
        <taxon>Agaricomycetes</taxon>
        <taxon>Polyporales</taxon>
        <taxon>Polyporaceae</taxon>
        <taxon>Lentinus</taxon>
    </lineage>
</organism>
<feature type="transmembrane region" description="Helical" evidence="1">
    <location>
        <begin position="128"/>
        <end position="147"/>
    </location>
</feature>